<organism evidence="1 2">
    <name type="scientific">Armillaria luteobubalina</name>
    <dbReference type="NCBI Taxonomy" id="153913"/>
    <lineage>
        <taxon>Eukaryota</taxon>
        <taxon>Fungi</taxon>
        <taxon>Dikarya</taxon>
        <taxon>Basidiomycota</taxon>
        <taxon>Agaricomycotina</taxon>
        <taxon>Agaricomycetes</taxon>
        <taxon>Agaricomycetidae</taxon>
        <taxon>Agaricales</taxon>
        <taxon>Marasmiineae</taxon>
        <taxon>Physalacriaceae</taxon>
        <taxon>Armillaria</taxon>
    </lineage>
</organism>
<comment type="caution">
    <text evidence="1">The sequence shown here is derived from an EMBL/GenBank/DDBJ whole genome shotgun (WGS) entry which is preliminary data.</text>
</comment>
<name>A0AA39PTU5_9AGAR</name>
<dbReference type="EMBL" id="JAUEPU010000034">
    <property type="protein sequence ID" value="KAK0490059.1"/>
    <property type="molecule type" value="Genomic_DNA"/>
</dbReference>
<dbReference type="Proteomes" id="UP001175228">
    <property type="component" value="Unassembled WGS sequence"/>
</dbReference>
<dbReference type="AlphaFoldDB" id="A0AA39PTU5"/>
<keyword evidence="2" id="KW-1185">Reference proteome</keyword>
<gene>
    <name evidence="1" type="ORF">EDD18DRAFT_1109618</name>
</gene>
<evidence type="ECO:0000313" key="1">
    <source>
        <dbReference type="EMBL" id="KAK0490059.1"/>
    </source>
</evidence>
<proteinExistence type="predicted"/>
<reference evidence="1" key="1">
    <citation type="submission" date="2023-06" db="EMBL/GenBank/DDBJ databases">
        <authorList>
            <consortium name="Lawrence Berkeley National Laboratory"/>
            <person name="Ahrendt S."/>
            <person name="Sahu N."/>
            <person name="Indic B."/>
            <person name="Wong-Bajracharya J."/>
            <person name="Merenyi Z."/>
            <person name="Ke H.-M."/>
            <person name="Monk M."/>
            <person name="Kocsube S."/>
            <person name="Drula E."/>
            <person name="Lipzen A."/>
            <person name="Balint B."/>
            <person name="Henrissat B."/>
            <person name="Andreopoulos B."/>
            <person name="Martin F.M."/>
            <person name="Harder C.B."/>
            <person name="Rigling D."/>
            <person name="Ford K.L."/>
            <person name="Foster G.D."/>
            <person name="Pangilinan J."/>
            <person name="Papanicolaou A."/>
            <person name="Barry K."/>
            <person name="LaButti K."/>
            <person name="Viragh M."/>
            <person name="Koriabine M."/>
            <person name="Yan M."/>
            <person name="Riley R."/>
            <person name="Champramary S."/>
            <person name="Plett K.L."/>
            <person name="Tsai I.J."/>
            <person name="Slot J."/>
            <person name="Sipos G."/>
            <person name="Plett J."/>
            <person name="Nagy L.G."/>
            <person name="Grigoriev I.V."/>
        </authorList>
    </citation>
    <scope>NUCLEOTIDE SEQUENCE</scope>
    <source>
        <strain evidence="1">HWK02</strain>
    </source>
</reference>
<evidence type="ECO:0000313" key="2">
    <source>
        <dbReference type="Proteomes" id="UP001175228"/>
    </source>
</evidence>
<accession>A0AA39PTU5</accession>
<protein>
    <submittedName>
        <fullName evidence="1">Uncharacterized protein</fullName>
    </submittedName>
</protein>
<sequence>MKKWSWFTNPKLLAFRKSGNLFDVDFPHIQELGHPGDLASCKQIAKGKLYILLTSHRKHQLQSANFRMPTFPLPPTGKSKGHRELQIPDTHADSEMSGIEYKLRKVFRNHDGGFCLTQYENTMTIHILQKDNGGGKLETPDRRWAQGLSGAETSASINHIAKETDSFGPYNCVGELSSMMWGYRLREEKSDRAQHAPWEEWPWAFVGSRDASVAESTFPCLSIAVHDDTNRLVFLDLVSLPKDTRFVPWDRCMERKTSYL</sequence>